<feature type="transmembrane region" description="Helical" evidence="1">
    <location>
        <begin position="7"/>
        <end position="26"/>
    </location>
</feature>
<evidence type="ECO:0000313" key="2">
    <source>
        <dbReference type="EMBL" id="ASJ03689.1"/>
    </source>
</evidence>
<feature type="transmembrane region" description="Helical" evidence="1">
    <location>
        <begin position="111"/>
        <end position="132"/>
    </location>
</feature>
<feature type="transmembrane region" description="Helical" evidence="1">
    <location>
        <begin position="139"/>
        <end position="156"/>
    </location>
</feature>
<feature type="transmembrane region" description="Helical" evidence="1">
    <location>
        <begin position="32"/>
        <end position="50"/>
    </location>
</feature>
<dbReference type="OrthoDB" id="85879at2157"/>
<dbReference type="AlphaFoldDB" id="A0A2Z2MDT0"/>
<keyword evidence="1" id="KW-0472">Membrane</keyword>
<dbReference type="RefSeq" id="WP_088858950.1">
    <property type="nucleotide sequence ID" value="NZ_CP014862.1"/>
</dbReference>
<accession>A0A2Z2MDT0</accession>
<evidence type="ECO:0000313" key="3">
    <source>
        <dbReference type="Proteomes" id="UP000250179"/>
    </source>
</evidence>
<dbReference type="KEGG" id="tprf:A3L09_01750"/>
<keyword evidence="3" id="KW-1185">Reference proteome</keyword>
<proteinExistence type="predicted"/>
<sequence>MKISRERLVIIASTLVIFLGFLTAVINGRRDHIYRTLVAMISLSIPLILPRSLPYPPKKLWPFLSPIYNEGTMAILAVFIAVHVSLVNVPFTHCDLFHRDWRNADTISHFLGGLTVWLIVAQILSGLGGIGIRFSKRQVVLYSFLVFYALSIGWEIAEKLSESEISFIHESFANKLRDLLMDTLGALFALWMIERKGYPFSLEEE</sequence>
<keyword evidence="1" id="KW-1133">Transmembrane helix</keyword>
<organism evidence="2 3">
    <name type="scientific">Thermococcus profundus</name>
    <dbReference type="NCBI Taxonomy" id="49899"/>
    <lineage>
        <taxon>Archaea</taxon>
        <taxon>Methanobacteriati</taxon>
        <taxon>Methanobacteriota</taxon>
        <taxon>Thermococci</taxon>
        <taxon>Thermococcales</taxon>
        <taxon>Thermococcaceae</taxon>
        <taxon>Thermococcus</taxon>
    </lineage>
</organism>
<feature type="transmembrane region" description="Helical" evidence="1">
    <location>
        <begin position="71"/>
        <end position="91"/>
    </location>
</feature>
<gene>
    <name evidence="2" type="ORF">A3L09_01750</name>
</gene>
<dbReference type="Proteomes" id="UP000250179">
    <property type="component" value="Chromosome"/>
</dbReference>
<evidence type="ECO:0000256" key="1">
    <source>
        <dbReference type="SAM" id="Phobius"/>
    </source>
</evidence>
<dbReference type="InterPro" id="IPR014509">
    <property type="entry name" value="YjdF-like"/>
</dbReference>
<name>A0A2Z2MDT0_THEPR</name>
<protein>
    <submittedName>
        <fullName evidence="2">Uncharacterized protein</fullName>
    </submittedName>
</protein>
<reference evidence="2 3" key="1">
    <citation type="submission" date="2016-03" db="EMBL/GenBank/DDBJ databases">
        <title>Complete genome sequence of Thermococcus profundus strain DT5432.</title>
        <authorList>
            <person name="Oger P.M."/>
        </authorList>
    </citation>
    <scope>NUCLEOTIDE SEQUENCE [LARGE SCALE GENOMIC DNA]</scope>
    <source>
        <strain evidence="2 3">DT 5432</strain>
    </source>
</reference>
<dbReference type="Pfam" id="PF09997">
    <property type="entry name" value="DUF2238"/>
    <property type="match status" value="1"/>
</dbReference>
<dbReference type="GeneID" id="33319094"/>
<keyword evidence="1" id="KW-0812">Transmembrane</keyword>
<dbReference type="EMBL" id="CP014862">
    <property type="protein sequence ID" value="ASJ03689.1"/>
    <property type="molecule type" value="Genomic_DNA"/>
</dbReference>